<sequence>MPWALFVNYRSKDETDVLRVYLLLQNCFFSSGAPPPSSNRNSPILTFSRLAGGFDNNRQFFILAMLRVWLRWHMTNESGAPSPIGPRRSSDGSNNGGGVSDNFVIIVRINYFVWVL</sequence>
<proteinExistence type="predicted"/>
<gene>
    <name evidence="1" type="ORF">RND71_027779</name>
</gene>
<keyword evidence="2" id="KW-1185">Reference proteome</keyword>
<organism evidence="1 2">
    <name type="scientific">Anisodus tanguticus</name>
    <dbReference type="NCBI Taxonomy" id="243964"/>
    <lineage>
        <taxon>Eukaryota</taxon>
        <taxon>Viridiplantae</taxon>
        <taxon>Streptophyta</taxon>
        <taxon>Embryophyta</taxon>
        <taxon>Tracheophyta</taxon>
        <taxon>Spermatophyta</taxon>
        <taxon>Magnoliopsida</taxon>
        <taxon>eudicotyledons</taxon>
        <taxon>Gunneridae</taxon>
        <taxon>Pentapetalae</taxon>
        <taxon>asterids</taxon>
        <taxon>lamiids</taxon>
        <taxon>Solanales</taxon>
        <taxon>Solanaceae</taxon>
        <taxon>Solanoideae</taxon>
        <taxon>Hyoscyameae</taxon>
        <taxon>Anisodus</taxon>
    </lineage>
</organism>
<reference evidence="1" key="1">
    <citation type="submission" date="2023-12" db="EMBL/GenBank/DDBJ databases">
        <title>Genome assembly of Anisodus tanguticus.</title>
        <authorList>
            <person name="Wang Y.-J."/>
        </authorList>
    </citation>
    <scope>NUCLEOTIDE SEQUENCE</scope>
    <source>
        <strain evidence="1">KB-2021</strain>
        <tissue evidence="1">Leaf</tissue>
    </source>
</reference>
<protein>
    <submittedName>
        <fullName evidence="1">Uncharacterized protein</fullName>
    </submittedName>
</protein>
<dbReference type="Proteomes" id="UP001291623">
    <property type="component" value="Unassembled WGS sequence"/>
</dbReference>
<evidence type="ECO:0000313" key="1">
    <source>
        <dbReference type="EMBL" id="KAK4352261.1"/>
    </source>
</evidence>
<dbReference type="AlphaFoldDB" id="A0AAE1RII2"/>
<comment type="caution">
    <text evidence="1">The sequence shown here is derived from an EMBL/GenBank/DDBJ whole genome shotgun (WGS) entry which is preliminary data.</text>
</comment>
<accession>A0AAE1RII2</accession>
<dbReference type="EMBL" id="JAVYJV010000015">
    <property type="protein sequence ID" value="KAK4352261.1"/>
    <property type="molecule type" value="Genomic_DNA"/>
</dbReference>
<name>A0AAE1RII2_9SOLA</name>
<evidence type="ECO:0000313" key="2">
    <source>
        <dbReference type="Proteomes" id="UP001291623"/>
    </source>
</evidence>